<evidence type="ECO:0000259" key="2">
    <source>
        <dbReference type="Pfam" id="PF03787"/>
    </source>
</evidence>
<dbReference type="NCBIfam" id="TIGR01898">
    <property type="entry name" value="cas_TM1791_cmr6"/>
    <property type="match status" value="1"/>
</dbReference>
<sequence length="321" mass="36140">MNDNAQSAKPQWHHTLNWGLLYNKYFLTSNHQNLAQIGKETDTTRFFSLMCQGHLSTKQWNECKLLTVGTGADLIKIVRNTLQDDQHALSSVCQRYTHRQCEMVKRLKGADIQEQDAIKTVTCNWRFVNGLSLPHLLEVNLFWHPTLGIPYLPGSALKGILKSFLINTYPLNEAGKYDPDFITFMQRVFGSYEYPGKSDIDHQTENQAGDYIFFDALPTQKMTFVTDIMTPHFGNWYQDGATNAGQLNTTPNDWHDPVPIPFLALENFELQLAVLPRPGSTEKTPAGELAFITDMLCSALSYQGAGAKSAVGYGYFEASPT</sequence>
<evidence type="ECO:0000313" key="4">
    <source>
        <dbReference type="Proteomes" id="UP000515264"/>
    </source>
</evidence>
<evidence type="ECO:0000256" key="1">
    <source>
        <dbReference type="ARBA" id="ARBA00023118"/>
    </source>
</evidence>
<dbReference type="RefSeq" id="WP_182287943.1">
    <property type="nucleotide sequence ID" value="NZ_CP046268.1"/>
</dbReference>
<dbReference type="InterPro" id="IPR010172">
    <property type="entry name" value="CRISPR-assoc_prot_TM1791"/>
</dbReference>
<gene>
    <name evidence="3" type="ORF">Vspart_03366</name>
</gene>
<dbReference type="PANTHER" id="PTHR39965">
    <property type="entry name" value="CRISPR SYSTEM CMR SUBUNIT CMR6"/>
    <property type="match status" value="1"/>
</dbReference>
<dbReference type="Pfam" id="PF03787">
    <property type="entry name" value="RAMPs"/>
    <property type="match status" value="1"/>
</dbReference>
<organism evidence="3 4">
    <name type="scientific">Vibrio spartinae</name>
    <dbReference type="NCBI Taxonomy" id="1918945"/>
    <lineage>
        <taxon>Bacteria</taxon>
        <taxon>Pseudomonadati</taxon>
        <taxon>Pseudomonadota</taxon>
        <taxon>Gammaproteobacteria</taxon>
        <taxon>Vibrionales</taxon>
        <taxon>Vibrionaceae</taxon>
        <taxon>Vibrio</taxon>
    </lineage>
</organism>
<reference evidence="3 4" key="1">
    <citation type="journal article" date="2020" name="J. Nat. Prod.">
        <title>Genomics-Metabolomics Profiling Disclosed Marine Vibrio spartinae 3.6 as a Producer of a New Branched Side Chain Prodigiosin.</title>
        <authorList>
            <person name="Vitale G.A."/>
            <person name="Sciarretta M."/>
            <person name="Palma Esposito F."/>
            <person name="January G.G."/>
            <person name="Giaccio M."/>
            <person name="Bunk B."/>
            <person name="Sproer C."/>
            <person name="Bajerski F."/>
            <person name="Power D."/>
            <person name="Festa C."/>
            <person name="Monti M.C."/>
            <person name="D'Auria M.V."/>
            <person name="de Pascale D."/>
        </authorList>
    </citation>
    <scope>NUCLEOTIDE SEQUENCE [LARGE SCALE GENOMIC DNA]</scope>
    <source>
        <strain evidence="3 4">3.6</strain>
    </source>
</reference>
<keyword evidence="1" id="KW-0051">Antiviral defense</keyword>
<proteinExistence type="predicted"/>
<dbReference type="PANTHER" id="PTHR39965:SF1">
    <property type="entry name" value="CRISPR SYSTEM CMR SUBUNIT CMR6"/>
    <property type="match status" value="1"/>
</dbReference>
<evidence type="ECO:0000313" key="3">
    <source>
        <dbReference type="EMBL" id="QMV15992.1"/>
    </source>
</evidence>
<dbReference type="Proteomes" id="UP000515264">
    <property type="component" value="Chromosome 1"/>
</dbReference>
<keyword evidence="4" id="KW-1185">Reference proteome</keyword>
<feature type="domain" description="CRISPR type III-associated protein" evidence="2">
    <location>
        <begin position="133"/>
        <end position="317"/>
    </location>
</feature>
<protein>
    <submittedName>
        <fullName evidence="3">CRISPR type III-B/RAMP module RAMP protein Cmr6</fullName>
    </submittedName>
</protein>
<name>A0ABX6R408_9VIBR</name>
<dbReference type="EMBL" id="CP046268">
    <property type="protein sequence ID" value="QMV15992.1"/>
    <property type="molecule type" value="Genomic_DNA"/>
</dbReference>
<accession>A0ABX6R408</accession>
<dbReference type="InterPro" id="IPR005537">
    <property type="entry name" value="RAMP_III_fam"/>
</dbReference>